<comment type="caution">
    <text evidence="2">The sequence shown here is derived from an EMBL/GenBank/DDBJ whole genome shotgun (WGS) entry which is preliminary data.</text>
</comment>
<protein>
    <recommendedName>
        <fullName evidence="1">HipA-like kinase domain-containing protein</fullName>
    </recommendedName>
</protein>
<name>A0A3S0XXA5_9GAMM</name>
<feature type="domain" description="HipA-like kinase" evidence="1">
    <location>
        <begin position="10"/>
        <end position="247"/>
    </location>
</feature>
<sequence length="248" mass="28253">MRNPCVVEAKEILRQSTQGRTKPFIIRDTQDDQYVVKGVNGVGQKSLVSELICSELARRCELPIAEYALMHFPSGMLDFSTEPRAGDLKGGPTFASKVALHSQDLLFSQLEAIDEAFQQRLLVFDYWVNNEDRRLSSQGGNVNLLWSSVCGLVVIDHNLAFDPINCTGDFENHVFSQQRNSFKDLEVRARHEAVLDAALNDWDMITNTIPFEWLYRDIDDEASEIQPTLAERFNLLARLRDPSFWSLI</sequence>
<evidence type="ECO:0000313" key="2">
    <source>
        <dbReference type="EMBL" id="RUR26705.1"/>
    </source>
</evidence>
<dbReference type="Proteomes" id="UP000287336">
    <property type="component" value="Unassembled WGS sequence"/>
</dbReference>
<keyword evidence="3" id="KW-1185">Reference proteome</keyword>
<evidence type="ECO:0000259" key="1">
    <source>
        <dbReference type="Pfam" id="PF20613"/>
    </source>
</evidence>
<reference evidence="2 3" key="1">
    <citation type="submission" date="2018-12" db="EMBL/GenBank/DDBJ databases">
        <title>three novel Halomonas strain isolated from plants.</title>
        <authorList>
            <person name="Sun C."/>
        </authorList>
    </citation>
    <scope>NUCLEOTIDE SEQUENCE [LARGE SCALE GENOMIC DNA]</scope>
    <source>
        <strain evidence="2 3">DSM 19434</strain>
    </source>
</reference>
<dbReference type="AlphaFoldDB" id="A0A3S0XXA5"/>
<dbReference type="EMBL" id="RZHG01000030">
    <property type="protein sequence ID" value="RUR26705.1"/>
    <property type="molecule type" value="Genomic_DNA"/>
</dbReference>
<organism evidence="2 3">
    <name type="scientific">Vreelandella andesensis</name>
    <dbReference type="NCBI Taxonomy" id="447567"/>
    <lineage>
        <taxon>Bacteria</taxon>
        <taxon>Pseudomonadati</taxon>
        <taxon>Pseudomonadota</taxon>
        <taxon>Gammaproteobacteria</taxon>
        <taxon>Oceanospirillales</taxon>
        <taxon>Halomonadaceae</taxon>
        <taxon>Vreelandella</taxon>
    </lineage>
</organism>
<dbReference type="OrthoDB" id="8440774at2"/>
<dbReference type="InterPro" id="IPR046748">
    <property type="entry name" value="HipA_2"/>
</dbReference>
<evidence type="ECO:0000313" key="3">
    <source>
        <dbReference type="Proteomes" id="UP000287336"/>
    </source>
</evidence>
<dbReference type="RefSeq" id="WP_126948990.1">
    <property type="nucleotide sequence ID" value="NZ_RZHG01000030.1"/>
</dbReference>
<gene>
    <name evidence="2" type="ORF">ELY33_16460</name>
</gene>
<proteinExistence type="predicted"/>
<accession>A0A3S0XXA5</accession>
<dbReference type="Pfam" id="PF20613">
    <property type="entry name" value="HipA_2"/>
    <property type="match status" value="1"/>
</dbReference>